<dbReference type="SUPFAM" id="SSF57196">
    <property type="entry name" value="EGF/Laminin"/>
    <property type="match status" value="2"/>
</dbReference>
<comment type="caution">
    <text evidence="6">Lacks conserved residue(s) required for the propagation of feature annotation.</text>
</comment>
<feature type="domain" description="EGF-like" evidence="8">
    <location>
        <begin position="11"/>
        <end position="48"/>
    </location>
</feature>
<evidence type="ECO:0000256" key="6">
    <source>
        <dbReference type="PROSITE-ProRule" id="PRU00076"/>
    </source>
</evidence>
<dbReference type="FunFam" id="2.10.25.10:FF:000472">
    <property type="entry name" value="Uncharacterized protein, isoform A"/>
    <property type="match status" value="1"/>
</dbReference>
<evidence type="ECO:0000256" key="4">
    <source>
        <dbReference type="ARBA" id="ARBA00023157"/>
    </source>
</evidence>
<dbReference type="Gene3D" id="2.10.25.10">
    <property type="entry name" value="Laminin"/>
    <property type="match status" value="2"/>
</dbReference>
<organism evidence="9">
    <name type="scientific">Gongylonema pulchrum</name>
    <dbReference type="NCBI Taxonomy" id="637853"/>
    <lineage>
        <taxon>Eukaryota</taxon>
        <taxon>Metazoa</taxon>
        <taxon>Ecdysozoa</taxon>
        <taxon>Nematoda</taxon>
        <taxon>Chromadorea</taxon>
        <taxon>Rhabditida</taxon>
        <taxon>Spirurina</taxon>
        <taxon>Spiruromorpha</taxon>
        <taxon>Spiruroidea</taxon>
        <taxon>Gongylonematidae</taxon>
        <taxon>Gongylonema</taxon>
    </lineage>
</organism>
<dbReference type="InterPro" id="IPR000742">
    <property type="entry name" value="EGF"/>
</dbReference>
<dbReference type="GO" id="GO:0007219">
    <property type="term" value="P:Notch signaling pathway"/>
    <property type="evidence" value="ECO:0007669"/>
    <property type="project" value="TreeGrafter"/>
</dbReference>
<reference evidence="9" key="1">
    <citation type="submission" date="2016-06" db="UniProtKB">
        <authorList>
            <consortium name="WormBaseParasite"/>
        </authorList>
    </citation>
    <scope>IDENTIFICATION</scope>
</reference>
<name>A0A183DSH3_9BILA</name>
<evidence type="ECO:0000313" key="9">
    <source>
        <dbReference type="WBParaSite" id="GPUH_0001167801-mRNA-1"/>
    </source>
</evidence>
<evidence type="ECO:0000256" key="7">
    <source>
        <dbReference type="SAM" id="MobiDB-lite"/>
    </source>
</evidence>
<dbReference type="GO" id="GO:0005509">
    <property type="term" value="F:calcium ion binding"/>
    <property type="evidence" value="ECO:0007669"/>
    <property type="project" value="InterPro"/>
</dbReference>
<dbReference type="PROSITE" id="PS01187">
    <property type="entry name" value="EGF_CA"/>
    <property type="match status" value="1"/>
</dbReference>
<evidence type="ECO:0000259" key="8">
    <source>
        <dbReference type="PROSITE" id="PS50026"/>
    </source>
</evidence>
<dbReference type="InterPro" id="IPR018097">
    <property type="entry name" value="EGF_Ca-bd_CS"/>
</dbReference>
<keyword evidence="5" id="KW-0325">Glycoprotein</keyword>
<feature type="compositionally biased region" description="Polar residues" evidence="7">
    <location>
        <begin position="249"/>
        <end position="260"/>
    </location>
</feature>
<keyword evidence="3" id="KW-0677">Repeat</keyword>
<dbReference type="InterPro" id="IPR000152">
    <property type="entry name" value="EGF-type_Asp/Asn_hydroxyl_site"/>
</dbReference>
<evidence type="ECO:0000256" key="3">
    <source>
        <dbReference type="ARBA" id="ARBA00022737"/>
    </source>
</evidence>
<proteinExistence type="predicted"/>
<dbReference type="WBParaSite" id="GPUH_0001167801-mRNA-1">
    <property type="protein sequence ID" value="GPUH_0001167801-mRNA-1"/>
    <property type="gene ID" value="GPUH_0001167801"/>
</dbReference>
<dbReference type="InterPro" id="IPR001881">
    <property type="entry name" value="EGF-like_Ca-bd_dom"/>
</dbReference>
<feature type="disulfide bond" evidence="6">
    <location>
        <begin position="38"/>
        <end position="47"/>
    </location>
</feature>
<dbReference type="PROSITE" id="PS00010">
    <property type="entry name" value="ASX_HYDROXYL"/>
    <property type="match status" value="1"/>
</dbReference>
<dbReference type="SMART" id="SM00179">
    <property type="entry name" value="EGF_CA"/>
    <property type="match status" value="2"/>
</dbReference>
<dbReference type="AlphaFoldDB" id="A0A183DSH3"/>
<dbReference type="PROSITE" id="PS01186">
    <property type="entry name" value="EGF_2"/>
    <property type="match status" value="1"/>
</dbReference>
<dbReference type="PROSITE" id="PS50026">
    <property type="entry name" value="EGF_3"/>
    <property type="match status" value="1"/>
</dbReference>
<evidence type="ECO:0000256" key="1">
    <source>
        <dbReference type="ARBA" id="ARBA00022536"/>
    </source>
</evidence>
<dbReference type="Pfam" id="PF00008">
    <property type="entry name" value="EGF"/>
    <property type="match status" value="1"/>
</dbReference>
<accession>A0A183DSH3</accession>
<dbReference type="InterPro" id="IPR013032">
    <property type="entry name" value="EGF-like_CS"/>
</dbReference>
<feature type="region of interest" description="Disordered" evidence="7">
    <location>
        <begin position="221"/>
        <end position="260"/>
    </location>
</feature>
<dbReference type="GO" id="GO:0005112">
    <property type="term" value="F:Notch binding"/>
    <property type="evidence" value="ECO:0007669"/>
    <property type="project" value="TreeGrafter"/>
</dbReference>
<dbReference type="PROSITE" id="PS00022">
    <property type="entry name" value="EGF_1"/>
    <property type="match status" value="2"/>
</dbReference>
<dbReference type="CDD" id="cd00054">
    <property type="entry name" value="EGF_CA"/>
    <property type="match status" value="2"/>
</dbReference>
<keyword evidence="4 6" id="KW-1015">Disulfide bond</keyword>
<dbReference type="Pfam" id="PF12661">
    <property type="entry name" value="hEGF"/>
    <property type="match status" value="1"/>
</dbReference>
<protein>
    <submittedName>
        <fullName evidence="9">EGF-like domain-containing protein</fullName>
    </submittedName>
</protein>
<sequence>LGFTGRHCEENANECALHNPCMNGGRCIDEVNNYKCQCPDGYSGTLCQYSVRDCQNEPNGGTCIDTLHGFRCLCTPCFYGDSCSEIDSRCRSAQRYNRTGTFMVKAGNEHQNDFNARRLTKYSEQKPCLSACAGRNAEISYFECDRTIKTQTIPARKKLSLSPPCDDLSYSERYAVEPTAELRYAKRCDIARLPLPSLTSQDGDDYYEEIDDEQSAQEIAIQQTDHDLDSGTFSPRAIAGDSRRRRPLDSQQTTDIQTNL</sequence>
<dbReference type="PANTHER" id="PTHR12916">
    <property type="entry name" value="CYTOCHROME C OXIDASE POLYPEPTIDE VIC-2"/>
    <property type="match status" value="1"/>
</dbReference>
<evidence type="ECO:0000256" key="5">
    <source>
        <dbReference type="ARBA" id="ARBA00023180"/>
    </source>
</evidence>
<dbReference type="PANTHER" id="PTHR12916:SF4">
    <property type="entry name" value="UNINFLATABLE, ISOFORM C"/>
    <property type="match status" value="1"/>
</dbReference>
<keyword evidence="2" id="KW-0732">Signal</keyword>
<dbReference type="SMART" id="SM00181">
    <property type="entry name" value="EGF"/>
    <property type="match status" value="2"/>
</dbReference>
<evidence type="ECO:0000256" key="2">
    <source>
        <dbReference type="ARBA" id="ARBA00022729"/>
    </source>
</evidence>
<keyword evidence="1 6" id="KW-0245">EGF-like domain</keyword>